<keyword evidence="4" id="KW-0645">Protease</keyword>
<dbReference type="InterPro" id="IPR003323">
    <property type="entry name" value="OTU_dom"/>
</dbReference>
<evidence type="ECO:0000256" key="1">
    <source>
        <dbReference type="ARBA" id="ARBA00000707"/>
    </source>
</evidence>
<accession>A0A024GD58</accession>
<organism evidence="9 10">
    <name type="scientific">Albugo candida</name>
    <dbReference type="NCBI Taxonomy" id="65357"/>
    <lineage>
        <taxon>Eukaryota</taxon>
        <taxon>Sar</taxon>
        <taxon>Stramenopiles</taxon>
        <taxon>Oomycota</taxon>
        <taxon>Peronosporomycetes</taxon>
        <taxon>Albuginales</taxon>
        <taxon>Albuginaceae</taxon>
        <taxon>Albugo</taxon>
    </lineage>
</organism>
<dbReference type="InParanoid" id="A0A024GD58"/>
<dbReference type="OrthoDB" id="415023at2759"/>
<dbReference type="SUPFAM" id="SSF54001">
    <property type="entry name" value="Cysteine proteinases"/>
    <property type="match status" value="1"/>
</dbReference>
<evidence type="ECO:0000256" key="3">
    <source>
        <dbReference type="ARBA" id="ARBA00012759"/>
    </source>
</evidence>
<keyword evidence="5" id="KW-0833">Ubl conjugation pathway</keyword>
<dbReference type="Pfam" id="PF02338">
    <property type="entry name" value="OTU"/>
    <property type="match status" value="1"/>
</dbReference>
<dbReference type="PANTHER" id="PTHR12419">
    <property type="entry name" value="OTU DOMAIN CONTAINING PROTEIN"/>
    <property type="match status" value="1"/>
</dbReference>
<dbReference type="GO" id="GO:0004843">
    <property type="term" value="F:cysteine-type deubiquitinase activity"/>
    <property type="evidence" value="ECO:0007669"/>
    <property type="project" value="UniProtKB-EC"/>
</dbReference>
<dbReference type="PANTHER" id="PTHR12419:SF4">
    <property type="entry name" value="OTU DOMAIN-CONTAINING PROTEIN 5"/>
    <property type="match status" value="1"/>
</dbReference>
<dbReference type="EMBL" id="CAIX01000077">
    <property type="protein sequence ID" value="CCI44707.1"/>
    <property type="molecule type" value="Genomic_DNA"/>
</dbReference>
<dbReference type="PROSITE" id="PS50330">
    <property type="entry name" value="UIM"/>
    <property type="match status" value="1"/>
</dbReference>
<feature type="domain" description="OTU" evidence="8">
    <location>
        <begin position="272"/>
        <end position="404"/>
    </location>
</feature>
<evidence type="ECO:0000256" key="5">
    <source>
        <dbReference type="ARBA" id="ARBA00022786"/>
    </source>
</evidence>
<protein>
    <recommendedName>
        <fullName evidence="3">ubiquitinyl hydrolase 1</fullName>
        <ecNumber evidence="3">3.4.19.12</ecNumber>
    </recommendedName>
</protein>
<dbReference type="STRING" id="65357.A0A024GD58"/>
<proteinExistence type="inferred from homology"/>
<evidence type="ECO:0000256" key="4">
    <source>
        <dbReference type="ARBA" id="ARBA00022670"/>
    </source>
</evidence>
<dbReference type="InterPro" id="IPR038765">
    <property type="entry name" value="Papain-like_cys_pep_sf"/>
</dbReference>
<dbReference type="GO" id="GO:0061578">
    <property type="term" value="F:K63-linked deubiquitinase activity"/>
    <property type="evidence" value="ECO:0007669"/>
    <property type="project" value="TreeGrafter"/>
</dbReference>
<feature type="region of interest" description="Disordered" evidence="7">
    <location>
        <begin position="1"/>
        <end position="64"/>
    </location>
</feature>
<evidence type="ECO:0000256" key="6">
    <source>
        <dbReference type="ARBA" id="ARBA00022801"/>
    </source>
</evidence>
<feature type="compositionally biased region" description="Basic and acidic residues" evidence="7">
    <location>
        <begin position="29"/>
        <end position="46"/>
    </location>
</feature>
<dbReference type="GO" id="GO:0016579">
    <property type="term" value="P:protein deubiquitination"/>
    <property type="evidence" value="ECO:0007669"/>
    <property type="project" value="TreeGrafter"/>
</dbReference>
<comment type="catalytic activity">
    <reaction evidence="1">
        <text>Thiol-dependent hydrolysis of ester, thioester, amide, peptide and isopeptide bonds formed by the C-terminal Gly of ubiquitin (a 76-residue protein attached to proteins as an intracellular targeting signal).</text>
        <dbReference type="EC" id="3.4.19.12"/>
    </reaction>
</comment>
<dbReference type="AlphaFoldDB" id="A0A024GD58"/>
<dbReference type="InterPro" id="IPR050704">
    <property type="entry name" value="Peptidase_C85-like"/>
</dbReference>
<keyword evidence="10" id="KW-1185">Reference proteome</keyword>
<dbReference type="CDD" id="cd22752">
    <property type="entry name" value="OTU_OTUD5-like"/>
    <property type="match status" value="1"/>
</dbReference>
<evidence type="ECO:0000313" key="10">
    <source>
        <dbReference type="Proteomes" id="UP000053237"/>
    </source>
</evidence>
<evidence type="ECO:0000259" key="8">
    <source>
        <dbReference type="PROSITE" id="PS50802"/>
    </source>
</evidence>
<evidence type="ECO:0000313" key="9">
    <source>
        <dbReference type="EMBL" id="CCI44707.1"/>
    </source>
</evidence>
<evidence type="ECO:0000256" key="7">
    <source>
        <dbReference type="SAM" id="MobiDB-lite"/>
    </source>
</evidence>
<dbReference type="EC" id="3.4.19.12" evidence="3"/>
<comment type="caution">
    <text evidence="9">The sequence shown here is derived from an EMBL/GenBank/DDBJ whole genome shotgun (WGS) entry which is preliminary data.</text>
</comment>
<keyword evidence="6" id="KW-0378">Hydrolase</keyword>
<dbReference type="Gene3D" id="3.90.70.80">
    <property type="match status" value="1"/>
</dbReference>
<dbReference type="InterPro" id="IPR003903">
    <property type="entry name" value="UIM_dom"/>
</dbReference>
<comment type="similarity">
    <text evidence="2">Belongs to the peptidase C85 family.</text>
</comment>
<evidence type="ECO:0000256" key="2">
    <source>
        <dbReference type="ARBA" id="ARBA00010407"/>
    </source>
</evidence>
<dbReference type="Proteomes" id="UP000053237">
    <property type="component" value="Unassembled WGS sequence"/>
</dbReference>
<dbReference type="PROSITE" id="PS50802">
    <property type="entry name" value="OTU"/>
    <property type="match status" value="1"/>
</dbReference>
<name>A0A024GD58_9STRA</name>
<feature type="compositionally biased region" description="Polar residues" evidence="7">
    <location>
        <begin position="13"/>
        <end position="22"/>
    </location>
</feature>
<gene>
    <name evidence="9" type="ORF">BN9_055310</name>
</gene>
<reference evidence="9 10" key="1">
    <citation type="submission" date="2012-05" db="EMBL/GenBank/DDBJ databases">
        <title>Recombination and specialization in a pathogen metapopulation.</title>
        <authorList>
            <person name="Gardiner A."/>
            <person name="Kemen E."/>
            <person name="Schultz-Larsen T."/>
            <person name="MacLean D."/>
            <person name="Van Oosterhout C."/>
            <person name="Jones J.D.G."/>
        </authorList>
    </citation>
    <scope>NUCLEOTIDE SEQUENCE [LARGE SCALE GENOMIC DNA]</scope>
    <source>
        <strain evidence="9 10">Ac Nc2</strain>
    </source>
</reference>
<dbReference type="GO" id="GO:0006508">
    <property type="term" value="P:proteolysis"/>
    <property type="evidence" value="ECO:0007669"/>
    <property type="project" value="UniProtKB-KW"/>
</dbReference>
<sequence>MGIAEIPTEENYEPTSRQTDFATASPREYISRRHSPIEAKDSERGFGIEPTDSPVENRAMYSDDTESDEGTIRLLVFKYSNFIQFSEIMQINPIESEWRNRIATGDFVDAKNPFDNWCLAQISDVTDGNVRVGFLNMDMTWQQWMSPTCARLALPGTKASSNAAPVRQNQSIEVYQEYHIPMHKGCQQWKEAVVGIIAQGQLYVRYVDQPQRTEWVPIDPSRIAPFGQHIRRRTSSHSRLSSVEPTLPRNRMIQAQNPRFLHYRDSLLQHDLKISTVDGDGNCLFRSVSHQVYGNDQFHEVVRRYCMDYMESEKDYFEPYVVGNMDDFLRYLEHKRKNGVWGDDPEIQALCELYDRPAEVYTYDAIDGFCKLRTFHEHSTLSRNRPAIRLSYYGGGHYDSIIGPDHRENLIREEPGHWEQIHLNYSQHLVRSRQFGASLEGNLAHHLEESDRESTEVAQLQQILQLSRSNFDAMNSSLEETLMCSLRNNADEFAEDDEMEKARKASEIIAVQADLIASVKALSEEEELKRAIEYSLQDASIRSDVIEDEYERQYRAAVEASLHQVGINDTNAWNSEDSERKMRTHFASSAKEFDTKASREPQLSTNAPELAGMHLDEMEELQRAIQASLKET</sequence>